<name>A0A857N6M4_9BACT</name>
<dbReference type="EMBL" id="CP047901">
    <property type="protein sequence ID" value="QHO63664.1"/>
    <property type="molecule type" value="Genomic_DNA"/>
</dbReference>
<reference evidence="9" key="1">
    <citation type="journal article" date="2020" name="Microorganisms">
        <title>Complete Genome of a Member of a New Bacterial Lineage in the Microgenomates Group Reveals an Unusual Nucleotide Composition Disparity Between Two Strands of DNA and Limited Metabolic Potential.</title>
        <authorList>
            <person name="Kadnikov V.V."/>
            <person name="Mardanov A.V."/>
            <person name="Beletsky A.V."/>
            <person name="Karnachuk O.V."/>
            <person name="Ravin N.V."/>
        </authorList>
    </citation>
    <scope>NUCLEOTIDE SEQUENCE [LARGE SCALE GENOMIC DNA]</scope>
</reference>
<feature type="region of interest" description="Disordered" evidence="6">
    <location>
        <begin position="129"/>
        <end position="154"/>
    </location>
</feature>
<dbReference type="PANTHER" id="PTHR30093:SF44">
    <property type="entry name" value="TYPE II SECRETION SYSTEM CORE PROTEIN G"/>
    <property type="match status" value="1"/>
</dbReference>
<keyword evidence="2" id="KW-0488">Methylation</keyword>
<organism evidence="8 9">
    <name type="scientific">Candidatus Chazhemtobacterium aquaticus</name>
    <dbReference type="NCBI Taxonomy" id="2715735"/>
    <lineage>
        <taxon>Bacteria</taxon>
        <taxon>Candidatus Chazhemtobacteraceae</taxon>
        <taxon>Candidatus Chazhemtobacterium</taxon>
    </lineage>
</organism>
<evidence type="ECO:0000313" key="8">
    <source>
        <dbReference type="EMBL" id="QHO63664.1"/>
    </source>
</evidence>
<keyword evidence="4 7" id="KW-1133">Transmembrane helix</keyword>
<accession>A0A857N6M4</accession>
<evidence type="ECO:0000256" key="7">
    <source>
        <dbReference type="SAM" id="Phobius"/>
    </source>
</evidence>
<dbReference type="InterPro" id="IPR045584">
    <property type="entry name" value="Pilin-like"/>
</dbReference>
<comment type="subcellular location">
    <subcellularLocation>
        <location evidence="1">Membrane</location>
        <topology evidence="1">Single-pass membrane protein</topology>
    </subcellularLocation>
</comment>
<dbReference type="InterPro" id="IPR000983">
    <property type="entry name" value="Bac_GSPG_pilin"/>
</dbReference>
<dbReference type="GO" id="GO:0015627">
    <property type="term" value="C:type II protein secretion system complex"/>
    <property type="evidence" value="ECO:0007669"/>
    <property type="project" value="InterPro"/>
</dbReference>
<dbReference type="SUPFAM" id="SSF54523">
    <property type="entry name" value="Pili subunits"/>
    <property type="match status" value="1"/>
</dbReference>
<sequence>MLNKNNEKGFTLIELLVVVGIIGILTALVTVNLQGARERARDAQRKGDLDQVQKALELYKNDQNPQTYPSRIDYQTVIVSGGYMKEFPIDPTHRQVDEWPDYWYYADLAVDPLEYFLIACLENAADPDADKNKPGGSNNSSVCTNGYSYTLTEP</sequence>
<dbReference type="RefSeq" id="WP_161932034.1">
    <property type="nucleotide sequence ID" value="NZ_CP047901.1"/>
</dbReference>
<gene>
    <name evidence="8" type="ORF">MICH65_0683</name>
</gene>
<keyword evidence="5 7" id="KW-0472">Membrane</keyword>
<protein>
    <submittedName>
        <fullName evidence="8">Type IV pilus assembly protein PilA</fullName>
    </submittedName>
</protein>
<dbReference type="Proteomes" id="UP000463983">
    <property type="component" value="Chromosome"/>
</dbReference>
<dbReference type="KEGG" id="caqa:MICH65_0683"/>
<dbReference type="NCBIfam" id="TIGR02532">
    <property type="entry name" value="IV_pilin_GFxxxE"/>
    <property type="match status" value="1"/>
</dbReference>
<evidence type="ECO:0000256" key="6">
    <source>
        <dbReference type="SAM" id="MobiDB-lite"/>
    </source>
</evidence>
<dbReference type="PRINTS" id="PR00813">
    <property type="entry name" value="BCTERIALGSPG"/>
</dbReference>
<dbReference type="Gene3D" id="3.30.700.10">
    <property type="entry name" value="Glycoprotein, Type 4 Pilin"/>
    <property type="match status" value="1"/>
</dbReference>
<dbReference type="Pfam" id="PF07963">
    <property type="entry name" value="N_methyl"/>
    <property type="match status" value="1"/>
</dbReference>
<evidence type="ECO:0000256" key="1">
    <source>
        <dbReference type="ARBA" id="ARBA00004167"/>
    </source>
</evidence>
<evidence type="ECO:0000313" key="9">
    <source>
        <dbReference type="Proteomes" id="UP000463983"/>
    </source>
</evidence>
<dbReference type="PANTHER" id="PTHR30093">
    <property type="entry name" value="GENERAL SECRETION PATHWAY PROTEIN G"/>
    <property type="match status" value="1"/>
</dbReference>
<dbReference type="AlphaFoldDB" id="A0A857N6M4"/>
<keyword evidence="3 7" id="KW-0812">Transmembrane</keyword>
<dbReference type="GO" id="GO:0015628">
    <property type="term" value="P:protein secretion by the type II secretion system"/>
    <property type="evidence" value="ECO:0007669"/>
    <property type="project" value="InterPro"/>
</dbReference>
<evidence type="ECO:0000256" key="2">
    <source>
        <dbReference type="ARBA" id="ARBA00022481"/>
    </source>
</evidence>
<feature type="compositionally biased region" description="Polar residues" evidence="6">
    <location>
        <begin position="135"/>
        <end position="154"/>
    </location>
</feature>
<evidence type="ECO:0000256" key="3">
    <source>
        <dbReference type="ARBA" id="ARBA00022692"/>
    </source>
</evidence>
<evidence type="ECO:0000256" key="4">
    <source>
        <dbReference type="ARBA" id="ARBA00022989"/>
    </source>
</evidence>
<feature type="transmembrane region" description="Helical" evidence="7">
    <location>
        <begin position="12"/>
        <end position="31"/>
    </location>
</feature>
<dbReference type="GO" id="GO:0016020">
    <property type="term" value="C:membrane"/>
    <property type="evidence" value="ECO:0007669"/>
    <property type="project" value="UniProtKB-SubCell"/>
</dbReference>
<evidence type="ECO:0000256" key="5">
    <source>
        <dbReference type="ARBA" id="ARBA00023136"/>
    </source>
</evidence>
<proteinExistence type="predicted"/>
<keyword evidence="9" id="KW-1185">Reference proteome</keyword>
<dbReference type="InterPro" id="IPR012902">
    <property type="entry name" value="N_methyl_site"/>
</dbReference>
<dbReference type="PROSITE" id="PS00409">
    <property type="entry name" value="PROKAR_NTER_METHYL"/>
    <property type="match status" value="1"/>
</dbReference>